<gene>
    <name evidence="2" type="ORF">E0W69_017420</name>
</gene>
<feature type="transmembrane region" description="Helical" evidence="1">
    <location>
        <begin position="83"/>
        <end position="102"/>
    </location>
</feature>
<keyword evidence="1" id="KW-1133">Transmembrane helix</keyword>
<dbReference type="KEGG" id="arac:E0W69_017420"/>
<reference evidence="2 3" key="1">
    <citation type="submission" date="2019-09" db="EMBL/GenBank/DDBJ databases">
        <title>Complete genome sequence of Arachidicoccus sp. B3-10 isolated from apple orchard soil.</title>
        <authorList>
            <person name="Kim H.S."/>
            <person name="Han K.-I."/>
            <person name="Suh M.K."/>
            <person name="Lee K.C."/>
            <person name="Eom M.K."/>
            <person name="Kim J.-S."/>
            <person name="Kang S.W."/>
            <person name="Sin Y."/>
            <person name="Lee J.-S."/>
        </authorList>
    </citation>
    <scope>NUCLEOTIDE SEQUENCE [LARGE SCALE GENOMIC DNA]</scope>
    <source>
        <strain evidence="2 3">B3-10</strain>
    </source>
</reference>
<keyword evidence="3" id="KW-1185">Reference proteome</keyword>
<sequence>MDVFFDRNIVFFDGVCNLCSGAVQFLLKRDKKEFFKYSSLQSEFARKNLPENLTNMQSIVYQENGQLYTQSTAVLKIMKHLNGIWPILYILILIPKFIRDFIYDYIAKNRYKWFGKKATCMIPNKRYISRFLE</sequence>
<dbReference type="Proteomes" id="UP000292424">
    <property type="component" value="Chromosome"/>
</dbReference>
<evidence type="ECO:0000313" key="3">
    <source>
        <dbReference type="Proteomes" id="UP000292424"/>
    </source>
</evidence>
<organism evidence="2 3">
    <name type="scientific">Rhizosphaericola mali</name>
    <dbReference type="NCBI Taxonomy" id="2545455"/>
    <lineage>
        <taxon>Bacteria</taxon>
        <taxon>Pseudomonadati</taxon>
        <taxon>Bacteroidota</taxon>
        <taxon>Chitinophagia</taxon>
        <taxon>Chitinophagales</taxon>
        <taxon>Chitinophagaceae</taxon>
        <taxon>Rhizosphaericola</taxon>
    </lineage>
</organism>
<keyword evidence="1" id="KW-0472">Membrane</keyword>
<accession>A0A5P2G4B6</accession>
<dbReference type="AlphaFoldDB" id="A0A5P2G4B6"/>
<dbReference type="InterPro" id="IPR007263">
    <property type="entry name" value="DCC1-like"/>
</dbReference>
<keyword evidence="1" id="KW-0812">Transmembrane</keyword>
<dbReference type="Pfam" id="PF04134">
    <property type="entry name" value="DCC1-like"/>
    <property type="match status" value="1"/>
</dbReference>
<evidence type="ECO:0000313" key="2">
    <source>
        <dbReference type="EMBL" id="QES90355.1"/>
    </source>
</evidence>
<evidence type="ECO:0000256" key="1">
    <source>
        <dbReference type="SAM" id="Phobius"/>
    </source>
</evidence>
<protein>
    <submittedName>
        <fullName evidence="2">DUF393 domain-containing protein</fullName>
    </submittedName>
</protein>
<dbReference type="RefSeq" id="WP_131331337.1">
    <property type="nucleotide sequence ID" value="NZ_CP044016.1"/>
</dbReference>
<dbReference type="InterPro" id="IPR052927">
    <property type="entry name" value="DCC_oxidoreductase"/>
</dbReference>
<dbReference type="GO" id="GO:0015035">
    <property type="term" value="F:protein-disulfide reductase activity"/>
    <property type="evidence" value="ECO:0007669"/>
    <property type="project" value="InterPro"/>
</dbReference>
<dbReference type="PANTHER" id="PTHR33639">
    <property type="entry name" value="THIOL-DISULFIDE OXIDOREDUCTASE DCC"/>
    <property type="match status" value="1"/>
</dbReference>
<dbReference type="OrthoDB" id="9785438at2"/>
<dbReference type="EMBL" id="CP044016">
    <property type="protein sequence ID" value="QES90355.1"/>
    <property type="molecule type" value="Genomic_DNA"/>
</dbReference>
<name>A0A5P2G4B6_9BACT</name>
<dbReference type="PANTHER" id="PTHR33639:SF2">
    <property type="entry name" value="DUF393 DOMAIN-CONTAINING PROTEIN"/>
    <property type="match status" value="1"/>
</dbReference>
<proteinExistence type="predicted"/>